<evidence type="ECO:0000313" key="4">
    <source>
        <dbReference type="EMBL" id="SYH28315.1"/>
    </source>
</evidence>
<dbReference type="EMBL" id="UKGE01000055">
    <property type="protein sequence ID" value="SXN34266.1"/>
    <property type="molecule type" value="Genomic_DNA"/>
</dbReference>
<sequence length="313" mass="36677">MPQNANYAPILPLITTPRLNHFITTFRPIQDCEIYGVYIWTQHAASSIYPLLQNLEITLRNSIDREATRRFGQKWWDNPGLQCRNRIQNTTFYSKITQAIDKLNSDWVQEQRLKRVVNPGNPPVWSHDQIIAATDFSAWHFILKDEFAAPRGRNPGNHQHFLWPQSFGRCFKNYATFSRSSGDARQKLQNRLIELRKYRNRLFHHQPIWVKAPNVTDAATAIDTIRVKIKRIEQAINAIDPDVENIMAITGLFSHALRICSLQELGIYTFSRVPRRLTRRQKRSLRKVISARSQELSQTFEYGEKLYRLHPAR</sequence>
<evidence type="ECO:0000313" key="6">
    <source>
        <dbReference type="Proteomes" id="UP000234439"/>
    </source>
</evidence>
<evidence type="ECO:0000313" key="2">
    <source>
        <dbReference type="EMBL" id="PLE29639.1"/>
    </source>
</evidence>
<dbReference type="KEGG" id="kpx:PMK1_04381"/>
<dbReference type="EMBL" id="UKUT01000002">
    <property type="protein sequence ID" value="SYH28315.1"/>
    <property type="molecule type" value="Genomic_DNA"/>
</dbReference>
<dbReference type="Proteomes" id="UP000258253">
    <property type="component" value="Unassembled WGS sequence"/>
</dbReference>
<accession>A0A5D6SZN7</accession>
<name>A0A5D6SZN7_KLEPN</name>
<comment type="caution">
    <text evidence="5">The sequence shown here is derived from an EMBL/GenBank/DDBJ whole genome shotgun (WGS) entry which is preliminary data.</text>
</comment>
<evidence type="ECO:0000313" key="1">
    <source>
        <dbReference type="EMBL" id="NGN76120.1"/>
    </source>
</evidence>
<dbReference type="Proteomes" id="UP000258673">
    <property type="component" value="Unassembled WGS sequence"/>
</dbReference>
<organism evidence="5 7">
    <name type="scientific">Klebsiella pneumoniae</name>
    <dbReference type="NCBI Taxonomy" id="573"/>
    <lineage>
        <taxon>Bacteria</taxon>
        <taxon>Pseudomonadati</taxon>
        <taxon>Pseudomonadota</taxon>
        <taxon>Gammaproteobacteria</taxon>
        <taxon>Enterobacterales</taxon>
        <taxon>Enterobacteriaceae</taxon>
        <taxon>Klebsiella/Raoultella group</taxon>
        <taxon>Klebsiella</taxon>
        <taxon>Klebsiella pneumoniae complex</taxon>
    </lineage>
</organism>
<reference evidence="2 6" key="1">
    <citation type="journal article" date="2017" name="J. Infect. Dis.">
        <title>An Analysis of the Epidemic of Klebsiella pneumoniae Carbapenemase-Producing K. pneumoniae: Convergence of Two Evolutionary Mechanisms Creates the Perfect Storm.</title>
        <authorList>
            <person name="Rojas L.J."/>
            <person name="Weinstock G.M."/>
            <person name="De La Cadena E."/>
            <person name="Diaz L."/>
            <person name="Rios R."/>
            <person name="Hanson B.M."/>
            <person name="Brown J.S."/>
            <person name="Vats P."/>
            <person name="Phillips D.S."/>
            <person name="Nguyen H."/>
            <person name="Hujer K.M."/>
            <person name="Correa A."/>
            <person name="Adams M.D."/>
            <person name="Perez F."/>
            <person name="Sodergren E."/>
            <person name="Narechania A."/>
            <person name="Planet P.J."/>
            <person name="Villegas M.V."/>
            <person name="Bonomo R.A."/>
            <person name="Arias C.A."/>
        </authorList>
    </citation>
    <scope>NUCLEOTIDE SEQUENCE [LARGE SCALE GENOMIC DNA]</scope>
    <source>
        <strain evidence="2 6">COL-Kpn30</strain>
    </source>
</reference>
<evidence type="ECO:0000313" key="10">
    <source>
        <dbReference type="Proteomes" id="UP000479475"/>
    </source>
</evidence>
<dbReference type="RefSeq" id="WP_004180198.1">
    <property type="nucleotide sequence ID" value="NZ_AP018750.1"/>
</dbReference>
<dbReference type="EMBL" id="JAAKYD010000073">
    <property type="protein sequence ID" value="NGN76120.1"/>
    <property type="molecule type" value="Genomic_DNA"/>
</dbReference>
<evidence type="ECO:0000313" key="9">
    <source>
        <dbReference type="Proteomes" id="UP000259975"/>
    </source>
</evidence>
<evidence type="ECO:0000313" key="8">
    <source>
        <dbReference type="Proteomes" id="UP000258673"/>
    </source>
</evidence>
<dbReference type="Proteomes" id="UP000259975">
    <property type="component" value="Unassembled WGS sequence"/>
</dbReference>
<dbReference type="Proteomes" id="UP000234439">
    <property type="component" value="Unassembled WGS sequence"/>
</dbReference>
<reference evidence="1 10" key="3">
    <citation type="submission" date="2020-02" db="EMBL/GenBank/DDBJ databases">
        <title>Klebsiella pneumoniae genome sequencing and assembly.</title>
        <authorList>
            <person name="Starkova P.S."/>
            <person name="Sulyan O.S."/>
            <person name="Likholetova D.V."/>
            <person name="Ageevets V.A."/>
            <person name="Lazareva I.V."/>
            <person name="Sopova J.V."/>
            <person name="Sidorenko S.V."/>
        </authorList>
    </citation>
    <scope>NUCLEOTIDE SEQUENCE [LARGE SCALE GENOMIC DNA]</scope>
    <source>
        <strain evidence="1 10">2429</strain>
    </source>
</reference>
<reference evidence="7 8" key="2">
    <citation type="submission" date="2018-08" db="EMBL/GenBank/DDBJ databases">
        <authorList>
            <consortium name="Pathogen Informatics"/>
        </authorList>
    </citation>
    <scope>NUCLEOTIDE SEQUENCE [LARGE SCALE GENOMIC DNA]</scope>
    <source>
        <strain evidence="3 9">EuSCAPE_AT029</strain>
        <strain evidence="5 7">EuSCAPE_HU047</strain>
        <strain evidence="4 8">EuSCAPE_IT093</strain>
    </source>
</reference>
<proteinExistence type="predicted"/>
<dbReference type="EMBL" id="NCMJ01000007">
    <property type="protein sequence ID" value="PLE29639.1"/>
    <property type="molecule type" value="Genomic_DNA"/>
</dbReference>
<dbReference type="EMBL" id="ULCI01000061">
    <property type="protein sequence ID" value="SYR48768.1"/>
    <property type="molecule type" value="Genomic_DNA"/>
</dbReference>
<evidence type="ECO:0000313" key="5">
    <source>
        <dbReference type="EMBL" id="SYR48768.1"/>
    </source>
</evidence>
<evidence type="ECO:0000313" key="3">
    <source>
        <dbReference type="EMBL" id="SXN34266.1"/>
    </source>
</evidence>
<dbReference type="Proteomes" id="UP000479475">
    <property type="component" value="Unassembled WGS sequence"/>
</dbReference>
<dbReference type="InterPro" id="IPR011664">
    <property type="entry name" value="Abi_system_AbiD/AbiF-like"/>
</dbReference>
<dbReference type="AlphaFoldDB" id="A0A5D6SZN7"/>
<gene>
    <name evidence="2" type="ORF">B6I68_00820</name>
    <name evidence="1" type="ORF">G4V31_29120</name>
    <name evidence="3" type="ORF">SAMEA3499901_05328</name>
    <name evidence="4" type="ORF">SAMEA3515122_00947</name>
    <name evidence="5" type="ORF">SAMEA3538828_05278</name>
</gene>
<protein>
    <submittedName>
        <fullName evidence="1">Abi family protein</fullName>
    </submittedName>
    <submittedName>
        <fullName evidence="5">Abi-like protein</fullName>
    </submittedName>
</protein>
<evidence type="ECO:0000313" key="7">
    <source>
        <dbReference type="Proteomes" id="UP000258253"/>
    </source>
</evidence>
<dbReference type="Pfam" id="PF07751">
    <property type="entry name" value="Abi_2"/>
    <property type="match status" value="1"/>
</dbReference>